<evidence type="ECO:0000313" key="3">
    <source>
        <dbReference type="Proteomes" id="UP000219994"/>
    </source>
</evidence>
<proteinExistence type="predicted"/>
<dbReference type="AlphaFoldDB" id="A0A2A6FSG2"/>
<gene>
    <name evidence="2" type="ORF">B5766_06405</name>
</gene>
<dbReference type="Proteomes" id="UP000219994">
    <property type="component" value="Unassembled WGS sequence"/>
</dbReference>
<name>A0A2A6FSG2_9MICO</name>
<organism evidence="2 3">
    <name type="scientific">Candidatus Lumbricidiphila eiseniae</name>
    <dbReference type="NCBI Taxonomy" id="1969409"/>
    <lineage>
        <taxon>Bacteria</taxon>
        <taxon>Bacillati</taxon>
        <taxon>Actinomycetota</taxon>
        <taxon>Actinomycetes</taxon>
        <taxon>Micrococcales</taxon>
        <taxon>Microbacteriaceae</taxon>
        <taxon>Candidatus Lumbricidiphila</taxon>
    </lineage>
</organism>
<sequence length="68" mass="7918">MKGHPVVWTPRDRRQAASESLSRWRARSAEDKRVVRRSVVVDRVISSMAMENEPVSRTWVQQAKQTRA</sequence>
<reference evidence="3" key="1">
    <citation type="submission" date="2017-03" db="EMBL/GenBank/DDBJ databases">
        <authorList>
            <person name="Lund M.B."/>
        </authorList>
    </citation>
    <scope>NUCLEOTIDE SEQUENCE [LARGE SCALE GENOMIC DNA]</scope>
</reference>
<accession>A0A2A6FSG2</accession>
<evidence type="ECO:0000256" key="1">
    <source>
        <dbReference type="SAM" id="MobiDB-lite"/>
    </source>
</evidence>
<protein>
    <submittedName>
        <fullName evidence="2">Uncharacterized protein</fullName>
    </submittedName>
</protein>
<dbReference type="EMBL" id="NAEP01000035">
    <property type="protein sequence ID" value="PDQ35363.1"/>
    <property type="molecule type" value="Genomic_DNA"/>
</dbReference>
<feature type="region of interest" description="Disordered" evidence="1">
    <location>
        <begin position="1"/>
        <end position="27"/>
    </location>
</feature>
<comment type="caution">
    <text evidence="2">The sequence shown here is derived from an EMBL/GenBank/DDBJ whole genome shotgun (WGS) entry which is preliminary data.</text>
</comment>
<evidence type="ECO:0000313" key="2">
    <source>
        <dbReference type="EMBL" id="PDQ35363.1"/>
    </source>
</evidence>